<keyword evidence="1" id="KW-0812">Transmembrane</keyword>
<comment type="caution">
    <text evidence="2">The sequence shown here is derived from an EMBL/GenBank/DDBJ whole genome shotgun (WGS) entry which is preliminary data.</text>
</comment>
<keyword evidence="1" id="KW-0472">Membrane</keyword>
<gene>
    <name evidence="2" type="ORF">LKMONMHP_1592</name>
</gene>
<evidence type="ECO:0000256" key="1">
    <source>
        <dbReference type="SAM" id="Phobius"/>
    </source>
</evidence>
<organism evidence="2 3">
    <name type="scientific">Methylobacterium organophilum</name>
    <dbReference type="NCBI Taxonomy" id="410"/>
    <lineage>
        <taxon>Bacteria</taxon>
        <taxon>Pseudomonadati</taxon>
        <taxon>Pseudomonadota</taxon>
        <taxon>Alphaproteobacteria</taxon>
        <taxon>Hyphomicrobiales</taxon>
        <taxon>Methylobacteriaceae</taxon>
        <taxon>Methylobacterium</taxon>
    </lineage>
</organism>
<dbReference type="RefSeq" id="WP_238310617.1">
    <property type="nucleotide sequence ID" value="NZ_BPQV01000004.1"/>
</dbReference>
<protein>
    <submittedName>
        <fullName evidence="2">Uncharacterized protein</fullName>
    </submittedName>
</protein>
<feature type="transmembrane region" description="Helical" evidence="1">
    <location>
        <begin position="29"/>
        <end position="46"/>
    </location>
</feature>
<accession>A0ABQ4T6V2</accession>
<dbReference type="Proteomes" id="UP001055156">
    <property type="component" value="Unassembled WGS sequence"/>
</dbReference>
<name>A0ABQ4T6V2_METOR</name>
<reference evidence="2" key="1">
    <citation type="journal article" date="2021" name="Front. Microbiol.">
        <title>Comprehensive Comparative Genomics and Phenotyping of Methylobacterium Species.</title>
        <authorList>
            <person name="Alessa O."/>
            <person name="Ogura Y."/>
            <person name="Fujitani Y."/>
            <person name="Takami H."/>
            <person name="Hayashi T."/>
            <person name="Sahin N."/>
            <person name="Tani A."/>
        </authorList>
    </citation>
    <scope>NUCLEOTIDE SEQUENCE</scope>
    <source>
        <strain evidence="2">NBRC 15689</strain>
    </source>
</reference>
<keyword evidence="3" id="KW-1185">Reference proteome</keyword>
<reference evidence="2" key="2">
    <citation type="submission" date="2021-08" db="EMBL/GenBank/DDBJ databases">
        <authorList>
            <person name="Tani A."/>
            <person name="Ola A."/>
            <person name="Ogura Y."/>
            <person name="Katsura K."/>
            <person name="Hayashi T."/>
        </authorList>
    </citation>
    <scope>NUCLEOTIDE SEQUENCE</scope>
    <source>
        <strain evidence="2">NBRC 15689</strain>
    </source>
</reference>
<proteinExistence type="predicted"/>
<evidence type="ECO:0000313" key="2">
    <source>
        <dbReference type="EMBL" id="GJE26741.1"/>
    </source>
</evidence>
<evidence type="ECO:0000313" key="3">
    <source>
        <dbReference type="Proteomes" id="UP001055156"/>
    </source>
</evidence>
<feature type="transmembrane region" description="Helical" evidence="1">
    <location>
        <begin position="6"/>
        <end position="24"/>
    </location>
</feature>
<keyword evidence="1" id="KW-1133">Transmembrane helix</keyword>
<sequence>MNPVAVAVLLGITAVFLALVLYAVGSGHVWILAVLAILLVAGFVRWG</sequence>
<dbReference type="EMBL" id="BPQV01000004">
    <property type="protein sequence ID" value="GJE26741.1"/>
    <property type="molecule type" value="Genomic_DNA"/>
</dbReference>